<protein>
    <recommendedName>
        <fullName evidence="2">DUF7210 domain-containing protein</fullName>
    </recommendedName>
</protein>
<dbReference type="EMBL" id="QVJI01000011">
    <property type="protein sequence ID" value="RFN62757.1"/>
    <property type="molecule type" value="Genomic_DNA"/>
</dbReference>
<organism evidence="3">
    <name type="scientific">Haemophilus influenzae</name>
    <dbReference type="NCBI Taxonomy" id="727"/>
    <lineage>
        <taxon>Bacteria</taxon>
        <taxon>Pseudomonadati</taxon>
        <taxon>Pseudomonadota</taxon>
        <taxon>Gammaproteobacteria</taxon>
        <taxon>Pasteurellales</taxon>
        <taxon>Pasteurellaceae</taxon>
        <taxon>Haemophilus</taxon>
    </lineage>
</organism>
<reference evidence="3" key="1">
    <citation type="submission" date="2018-08" db="EMBL/GenBank/DDBJ databases">
        <title>Antagonistic pleiotropy in the bifunctional surface protein FadL/P1 during adaptation of Haemophilus influenzae to chronic lung infection associated with COPD.</title>
        <authorList>
            <person name="Moleres J."/>
            <person name="Ehrlich R."/>
        </authorList>
    </citation>
    <scope>NUCLEOTIDE SEQUENCE [LARGE SCALE GENOMIC DNA]</scope>
    <source>
        <strain evidence="3">P668-6062</strain>
    </source>
</reference>
<sequence length="123" mass="14234">MNKKMLYAVVGTMAILHNGKRYEKGDKIELTAEEAENLSLYIQLDQSELEKQKEERRLAEEKAEQERLAAEKAQKEAEEKAEKERLAAEKAQKEAEEKAEKERLVAEKAQKKTEEKTKEKADK</sequence>
<evidence type="ECO:0000313" key="3">
    <source>
        <dbReference type="EMBL" id="RFN62757.1"/>
    </source>
</evidence>
<dbReference type="Pfam" id="PF23843">
    <property type="entry name" value="DUF7210"/>
    <property type="match status" value="1"/>
</dbReference>
<evidence type="ECO:0000256" key="1">
    <source>
        <dbReference type="SAM" id="MobiDB-lite"/>
    </source>
</evidence>
<comment type="caution">
    <text evidence="3">The sequence shown here is derived from an EMBL/GenBank/DDBJ whole genome shotgun (WGS) entry which is preliminary data.</text>
</comment>
<proteinExistence type="predicted"/>
<feature type="domain" description="DUF7210" evidence="2">
    <location>
        <begin position="8"/>
        <end position="40"/>
    </location>
</feature>
<dbReference type="RefSeq" id="WP_080317248.1">
    <property type="nucleotide sequence ID" value="NZ_AP018764.1"/>
</dbReference>
<feature type="region of interest" description="Disordered" evidence="1">
    <location>
        <begin position="49"/>
        <end position="123"/>
    </location>
</feature>
<dbReference type="AlphaFoldDB" id="A0A2V0S1H2"/>
<accession>A0A2V0S1H2</accession>
<dbReference type="InterPro" id="IPR055634">
    <property type="entry name" value="DUF7210"/>
</dbReference>
<name>A0A2V0S1H2_HAEIF</name>
<evidence type="ECO:0000259" key="2">
    <source>
        <dbReference type="Pfam" id="PF23843"/>
    </source>
</evidence>
<gene>
    <name evidence="3" type="ORF">CH627_07680</name>
</gene>